<evidence type="ECO:0000256" key="6">
    <source>
        <dbReference type="ARBA" id="ARBA00023136"/>
    </source>
</evidence>
<organism evidence="9 10">
    <name type="scientific">Priestia endophytica</name>
    <dbReference type="NCBI Taxonomy" id="135735"/>
    <lineage>
        <taxon>Bacteria</taxon>
        <taxon>Bacillati</taxon>
        <taxon>Bacillota</taxon>
        <taxon>Bacilli</taxon>
        <taxon>Bacillales</taxon>
        <taxon>Bacillaceae</taxon>
        <taxon>Priestia</taxon>
    </lineage>
</organism>
<feature type="transmembrane region" description="Helical" evidence="7">
    <location>
        <begin position="253"/>
        <end position="272"/>
    </location>
</feature>
<dbReference type="GO" id="GO:0016413">
    <property type="term" value="F:O-acetyltransferase activity"/>
    <property type="evidence" value="ECO:0007669"/>
    <property type="project" value="TreeGrafter"/>
</dbReference>
<evidence type="ECO:0000313" key="10">
    <source>
        <dbReference type="Proteomes" id="UP000250174"/>
    </source>
</evidence>
<evidence type="ECO:0000256" key="3">
    <source>
        <dbReference type="ARBA" id="ARBA00022475"/>
    </source>
</evidence>
<feature type="transmembrane region" description="Helical" evidence="7">
    <location>
        <begin position="187"/>
        <end position="207"/>
    </location>
</feature>
<feature type="transmembrane region" description="Helical" evidence="7">
    <location>
        <begin position="219"/>
        <end position="241"/>
    </location>
</feature>
<comment type="caution">
    <text evidence="9">The sequence shown here is derived from an EMBL/GenBank/DDBJ whole genome shotgun (WGS) entry which is preliminary data.</text>
</comment>
<evidence type="ECO:0000256" key="7">
    <source>
        <dbReference type="SAM" id="Phobius"/>
    </source>
</evidence>
<dbReference type="PANTHER" id="PTHR40074:SF2">
    <property type="entry name" value="O-ACETYLTRANSFERASE WECH"/>
    <property type="match status" value="1"/>
</dbReference>
<feature type="transmembrane region" description="Helical" evidence="7">
    <location>
        <begin position="52"/>
        <end position="73"/>
    </location>
</feature>
<evidence type="ECO:0000256" key="4">
    <source>
        <dbReference type="ARBA" id="ARBA00022692"/>
    </source>
</evidence>
<dbReference type="InterPro" id="IPR002656">
    <property type="entry name" value="Acyl_transf_3_dom"/>
</dbReference>
<dbReference type="Proteomes" id="UP000250174">
    <property type="component" value="Unassembled WGS sequence"/>
</dbReference>
<feature type="transmembrane region" description="Helical" evidence="7">
    <location>
        <begin position="12"/>
        <end position="32"/>
    </location>
</feature>
<dbReference type="GO" id="GO:0009246">
    <property type="term" value="P:enterobacterial common antigen biosynthetic process"/>
    <property type="evidence" value="ECO:0007669"/>
    <property type="project" value="TreeGrafter"/>
</dbReference>
<comment type="similarity">
    <text evidence="2">Belongs to the acyltransferase 3 family.</text>
</comment>
<protein>
    <submittedName>
        <fullName evidence="9">Acyltransferase</fullName>
    </submittedName>
</protein>
<sequence>MYKMKKQNIHSIYFLRIFAMLMVILVHVTGAYAYTLPSGTDAYEKYHFINRIIRIEAGIFIVITGMVFFYNYIKRPLTLSVLKNYYIKRVSYILIPYLVWAIIYELCSYWSGATTFNPKEVLVRIATGESYYQLHFIFLIVQFYLFLPVFVYIAQKWIFFRKYMWVFGIAVEVGYSLLNTAFQLTTFTIFVDSLATFLLGAWLGVYYQDQQGKAFRKSNVVWMICTFGIGTITVLLSYYMYTARTLDLPDITYKLSNLTFMVVGSYTAFLVAEMLAKKFSQRYMDIVKNIAVYSFGFYLLHPLVLGVVSKIIPIEANMTFHFSIVTRYILVVLLCYIIIWTVHRYTPFANLVFGKLPKKAVFLYERKSSVVNR</sequence>
<keyword evidence="9" id="KW-0012">Acyltransferase</keyword>
<reference evidence="9 10" key="1">
    <citation type="submission" date="2016-03" db="EMBL/GenBank/DDBJ databases">
        <title>Comparison of Bacillus endophyticus and B. anthracis characteristics using whole genome sequence analysis and microbiological techniques.</title>
        <authorList>
            <person name="Lekota K.E."/>
            <person name="Mafofo J."/>
            <person name="Rees J."/>
            <person name="Muchadeyi F.C."/>
            <person name="Madoroba E."/>
            <person name="Van Heerden H."/>
        </authorList>
    </citation>
    <scope>NUCLEOTIDE SEQUENCE [LARGE SCALE GENOMIC DNA]</scope>
    <source>
        <strain evidence="9 10">3631_10C</strain>
    </source>
</reference>
<feature type="transmembrane region" description="Helical" evidence="7">
    <location>
        <begin position="318"/>
        <end position="339"/>
    </location>
</feature>
<dbReference type="AlphaFoldDB" id="A0AAX1QF57"/>
<feature type="transmembrane region" description="Helical" evidence="7">
    <location>
        <begin position="94"/>
        <end position="112"/>
    </location>
</feature>
<feature type="transmembrane region" description="Helical" evidence="7">
    <location>
        <begin position="292"/>
        <end position="312"/>
    </location>
</feature>
<accession>A0AAX1QF57</accession>
<comment type="subcellular location">
    <subcellularLocation>
        <location evidence="1">Cell membrane</location>
        <topology evidence="1">Multi-pass membrane protein</topology>
    </subcellularLocation>
</comment>
<evidence type="ECO:0000256" key="1">
    <source>
        <dbReference type="ARBA" id="ARBA00004651"/>
    </source>
</evidence>
<feature type="transmembrane region" description="Helical" evidence="7">
    <location>
        <begin position="132"/>
        <end position="154"/>
    </location>
</feature>
<dbReference type="GO" id="GO:0005886">
    <property type="term" value="C:plasma membrane"/>
    <property type="evidence" value="ECO:0007669"/>
    <property type="project" value="UniProtKB-SubCell"/>
</dbReference>
<evidence type="ECO:0000256" key="2">
    <source>
        <dbReference type="ARBA" id="ARBA00007400"/>
    </source>
</evidence>
<evidence type="ECO:0000313" key="9">
    <source>
        <dbReference type="EMBL" id="RAS81691.1"/>
    </source>
</evidence>
<proteinExistence type="inferred from homology"/>
<keyword evidence="5 7" id="KW-1133">Transmembrane helix</keyword>
<keyword evidence="3" id="KW-1003">Cell membrane</keyword>
<feature type="domain" description="Acyltransferase 3" evidence="8">
    <location>
        <begin position="10"/>
        <end position="340"/>
    </location>
</feature>
<gene>
    <name evidence="9" type="ORF">A3864_02320</name>
</gene>
<keyword evidence="6 7" id="KW-0472">Membrane</keyword>
<keyword evidence="9" id="KW-0808">Transferase</keyword>
<dbReference type="EMBL" id="LVYK01000002">
    <property type="protein sequence ID" value="RAS81691.1"/>
    <property type="molecule type" value="Genomic_DNA"/>
</dbReference>
<keyword evidence="4 7" id="KW-0812">Transmembrane</keyword>
<dbReference type="Pfam" id="PF01757">
    <property type="entry name" value="Acyl_transf_3"/>
    <property type="match status" value="1"/>
</dbReference>
<name>A0AAX1QF57_9BACI</name>
<evidence type="ECO:0000259" key="8">
    <source>
        <dbReference type="Pfam" id="PF01757"/>
    </source>
</evidence>
<evidence type="ECO:0000256" key="5">
    <source>
        <dbReference type="ARBA" id="ARBA00022989"/>
    </source>
</evidence>
<feature type="transmembrane region" description="Helical" evidence="7">
    <location>
        <begin position="163"/>
        <end position="181"/>
    </location>
</feature>
<dbReference type="PANTHER" id="PTHR40074">
    <property type="entry name" value="O-ACETYLTRANSFERASE WECH"/>
    <property type="match status" value="1"/>
</dbReference>